<evidence type="ECO:0000313" key="2">
    <source>
        <dbReference type="Proteomes" id="UP000249661"/>
    </source>
</evidence>
<protein>
    <submittedName>
        <fullName evidence="1">Uncharacterized protein</fullName>
    </submittedName>
</protein>
<dbReference type="EMBL" id="KZ824934">
    <property type="protein sequence ID" value="RAH74699.1"/>
    <property type="molecule type" value="Genomic_DNA"/>
</dbReference>
<reference evidence="1" key="1">
    <citation type="submission" date="2018-02" db="EMBL/GenBank/DDBJ databases">
        <title>The genomes of Aspergillus section Nigri reveals drivers in fungal speciation.</title>
        <authorList>
            <consortium name="DOE Joint Genome Institute"/>
            <person name="Vesth T.C."/>
            <person name="Nybo J."/>
            <person name="Theobald S."/>
            <person name="Brandl J."/>
            <person name="Frisvad J.C."/>
            <person name="Nielsen K.F."/>
            <person name="Lyhne E.K."/>
            <person name="Kogle M.E."/>
            <person name="Kuo A."/>
            <person name="Riley R."/>
            <person name="Clum A."/>
            <person name="Nolan M."/>
            <person name="Lipzen A."/>
            <person name="Salamov A."/>
            <person name="Henrissat B."/>
            <person name="Wiebenga A."/>
            <person name="De vries R.P."/>
            <person name="Grigoriev I.V."/>
            <person name="Mortensen U.H."/>
            <person name="Andersen M.R."/>
            <person name="Baker S.E."/>
        </authorList>
    </citation>
    <scope>NUCLEOTIDE SEQUENCE</scope>
    <source>
        <strain evidence="1">CBS 121060</strain>
    </source>
</reference>
<sequence length="628" mass="69893">MGYTNVIAEQLLQSPGSRPENIVRCFLQSYPVEEHLDVLTDVLTRGTTIDEQAAALISAAWDHVRQNQIWSTSFGSLEEYSQSIDYNNLVSPVLLRHSKSDRAKQLSARLIWQNWRTSYVSALPSELQPPFWSKHLLSLLAALNESVAATEIDDICKCAPSCIPFTALLSKTNSPMRDLEWDQFTDWIYSVSWSQICDQHLGELYQLMMQTDTGEKPRWEIIQALEEFRNGEAKQTLAEQSQAEELANFDIRTIPPEATPELAINDVTVVETSTLEQLLGASLDWDSWQKQGYLLVPGYLNYLKGYGIGERVQNALTRYAYDNNGQELGRKCYGLLREMIQQDPLYYAIIVACRPDRVSKFVHCPGVAPTMHRQPLAPPNLPWDQSENGIQSSILLPTLAVNHLVNLVPGSHAEAQPALNLQPVNVTLNPGDLLIMKPTLRRAESTFSGSALLNLSQVMVGGGDLACIATSDALLLDTLTSTEATFVPSSHEQQQQQQPYETRLDCASALGEALSGHRDWNDPKVTYQRDIVLGTDHVAARTFVTRIRERLALDFHDTLDLFENSCRDGNFEAASLTATVLTSDYEWPEFSSDDLDLSELFGIDSTGAQVIPNTADVSSASSLAGYSF</sequence>
<accession>A0ACD1HM54</accession>
<keyword evidence="2" id="KW-1185">Reference proteome</keyword>
<name>A0ACD1HM54_9EURO</name>
<proteinExistence type="predicted"/>
<organism evidence="1 2">
    <name type="scientific">Aspergillus aculeatinus CBS 121060</name>
    <dbReference type="NCBI Taxonomy" id="1448322"/>
    <lineage>
        <taxon>Eukaryota</taxon>
        <taxon>Fungi</taxon>
        <taxon>Dikarya</taxon>
        <taxon>Ascomycota</taxon>
        <taxon>Pezizomycotina</taxon>
        <taxon>Eurotiomycetes</taxon>
        <taxon>Eurotiomycetidae</taxon>
        <taxon>Eurotiales</taxon>
        <taxon>Aspergillaceae</taxon>
        <taxon>Aspergillus</taxon>
        <taxon>Aspergillus subgen. Circumdati</taxon>
    </lineage>
</organism>
<gene>
    <name evidence="1" type="ORF">BO66DRAFT_397322</name>
</gene>
<evidence type="ECO:0000313" key="1">
    <source>
        <dbReference type="EMBL" id="RAH74699.1"/>
    </source>
</evidence>
<dbReference type="Proteomes" id="UP000249661">
    <property type="component" value="Unassembled WGS sequence"/>
</dbReference>